<dbReference type="AlphaFoldDB" id="A0A5C1AFT5"/>
<feature type="region of interest" description="Disordered" evidence="1">
    <location>
        <begin position="163"/>
        <end position="201"/>
    </location>
</feature>
<protein>
    <submittedName>
        <fullName evidence="2">Uncharacterized protein</fullName>
    </submittedName>
</protein>
<sequence>MVATGEQGQDERDEERREAGGNTLRFALSVFRKVNYRDFAGCVTGGPRVKSAPAGEGFGNRPCPTRGKTPAASRPTPARMRSAAESAEHSLPAVSSLLRLRPPTPRRSFVVAWQSKYQLTPPTMLTRSGRTLAKSSSPAAAGICVAGDHIPSPTTPCLRLSRSYHDRPKARTSWNPGRPRDTGRIGLAGDVPPWRCSNPSP</sequence>
<dbReference type="Proteomes" id="UP000324974">
    <property type="component" value="Chromosome"/>
</dbReference>
<organism evidence="2 3">
    <name type="scientific">Limnoglobus roseus</name>
    <dbReference type="NCBI Taxonomy" id="2598579"/>
    <lineage>
        <taxon>Bacteria</taxon>
        <taxon>Pseudomonadati</taxon>
        <taxon>Planctomycetota</taxon>
        <taxon>Planctomycetia</taxon>
        <taxon>Gemmatales</taxon>
        <taxon>Gemmataceae</taxon>
        <taxon>Limnoglobus</taxon>
    </lineage>
</organism>
<feature type="region of interest" description="Disordered" evidence="1">
    <location>
        <begin position="1"/>
        <end position="22"/>
    </location>
</feature>
<name>A0A5C1AFT5_9BACT</name>
<keyword evidence="3" id="KW-1185">Reference proteome</keyword>
<evidence type="ECO:0000313" key="2">
    <source>
        <dbReference type="EMBL" id="QEL17455.1"/>
    </source>
</evidence>
<accession>A0A5C1AFT5</accession>
<feature type="region of interest" description="Disordered" evidence="1">
    <location>
        <begin position="45"/>
        <end position="87"/>
    </location>
</feature>
<reference evidence="3" key="1">
    <citation type="submission" date="2019-08" db="EMBL/GenBank/DDBJ databases">
        <title>Limnoglobus roseus gen. nov., sp. nov., a novel freshwater planctomycete with a giant genome from the family Gemmataceae.</title>
        <authorList>
            <person name="Kulichevskaya I.S."/>
            <person name="Naumoff D.G."/>
            <person name="Miroshnikov K."/>
            <person name="Ivanova A."/>
            <person name="Philippov D.A."/>
            <person name="Hakobyan A."/>
            <person name="Rijpstra I.C."/>
            <person name="Sinninghe Damste J.S."/>
            <person name="Liesack W."/>
            <person name="Dedysh S.N."/>
        </authorList>
    </citation>
    <scope>NUCLEOTIDE SEQUENCE [LARGE SCALE GENOMIC DNA]</scope>
    <source>
        <strain evidence="3">PX52</strain>
    </source>
</reference>
<proteinExistence type="predicted"/>
<dbReference type="KEGG" id="lrs:PX52LOC_04444"/>
<evidence type="ECO:0000313" key="3">
    <source>
        <dbReference type="Proteomes" id="UP000324974"/>
    </source>
</evidence>
<evidence type="ECO:0000256" key="1">
    <source>
        <dbReference type="SAM" id="MobiDB-lite"/>
    </source>
</evidence>
<dbReference type="EMBL" id="CP042425">
    <property type="protein sequence ID" value="QEL17455.1"/>
    <property type="molecule type" value="Genomic_DNA"/>
</dbReference>
<gene>
    <name evidence="2" type="ORF">PX52LOC_04444</name>
</gene>